<reference evidence="2" key="1">
    <citation type="submission" date="2022-03" db="EMBL/GenBank/DDBJ databases">
        <title>Draft genome sequence of Aduncisulcus paluster, a free-living microaerophilic Fornicata.</title>
        <authorList>
            <person name="Yuyama I."/>
            <person name="Kume K."/>
            <person name="Tamura T."/>
            <person name="Inagaki Y."/>
            <person name="Hashimoto T."/>
        </authorList>
    </citation>
    <scope>NUCLEOTIDE SEQUENCE</scope>
    <source>
        <strain evidence="2">NY0171</strain>
    </source>
</reference>
<feature type="region of interest" description="Disordered" evidence="1">
    <location>
        <begin position="262"/>
        <end position="292"/>
    </location>
</feature>
<dbReference type="EMBL" id="BQXS01005599">
    <property type="protein sequence ID" value="GKT13138.1"/>
    <property type="molecule type" value="Genomic_DNA"/>
</dbReference>
<feature type="non-terminal residue" evidence="2">
    <location>
        <position position="1"/>
    </location>
</feature>
<dbReference type="SUPFAM" id="SSF57756">
    <property type="entry name" value="Retrovirus zinc finger-like domains"/>
    <property type="match status" value="1"/>
</dbReference>
<dbReference type="Proteomes" id="UP001057375">
    <property type="component" value="Unassembled WGS sequence"/>
</dbReference>
<name>A0ABQ5JRT6_9EUKA</name>
<protein>
    <recommendedName>
        <fullName evidence="4">Gag protein</fullName>
    </recommendedName>
</protein>
<comment type="caution">
    <text evidence="2">The sequence shown here is derived from an EMBL/GenBank/DDBJ whole genome shotgun (WGS) entry which is preliminary data.</text>
</comment>
<feature type="compositionally biased region" description="Polar residues" evidence="1">
    <location>
        <begin position="268"/>
        <end position="282"/>
    </location>
</feature>
<evidence type="ECO:0008006" key="4">
    <source>
        <dbReference type="Google" id="ProtNLM"/>
    </source>
</evidence>
<sequence>SRISDEMGGSIVAMDQATDYVTRWQTLYSETLGSGRLQPDQSREAVDVFIEGIKPVGFRDKITRAVRDFRMMSRDEKRAQFRTGQFESDDLDGICWFTLQLARKADFHSVKYSGITGDVSSVSVPQDEPEKDRSEKHKRHTSDSGPHSFDSDFKMSRSYGNPVGTGSFGSSAGTTVTGRPVTQNLTTQRYPRTEPKPRCIYCGQANHWVWECTHRNAQIPRKQTYSDEWRRYSAILTQKGRTDVKRLFNAFWIECLEEGRASGIRPPQTATGTSSEQNQSEQGVAAPVQPQHSHWQNMKDVLTAQILKLQTQRKKEF</sequence>
<organism evidence="2 3">
    <name type="scientific">Aduncisulcus paluster</name>
    <dbReference type="NCBI Taxonomy" id="2918883"/>
    <lineage>
        <taxon>Eukaryota</taxon>
        <taxon>Metamonada</taxon>
        <taxon>Carpediemonas-like organisms</taxon>
        <taxon>Aduncisulcus</taxon>
    </lineage>
</organism>
<feature type="region of interest" description="Disordered" evidence="1">
    <location>
        <begin position="118"/>
        <end position="156"/>
    </location>
</feature>
<evidence type="ECO:0000256" key="1">
    <source>
        <dbReference type="SAM" id="MobiDB-lite"/>
    </source>
</evidence>
<dbReference type="InterPro" id="IPR036875">
    <property type="entry name" value="Znf_CCHC_sf"/>
</dbReference>
<accession>A0ABQ5JRT6</accession>
<evidence type="ECO:0000313" key="3">
    <source>
        <dbReference type="Proteomes" id="UP001057375"/>
    </source>
</evidence>
<evidence type="ECO:0000313" key="2">
    <source>
        <dbReference type="EMBL" id="GKT13138.1"/>
    </source>
</evidence>
<gene>
    <name evidence="2" type="ORF">ADUPG1_003941</name>
</gene>
<keyword evidence="3" id="KW-1185">Reference proteome</keyword>
<proteinExistence type="predicted"/>